<dbReference type="Proteomes" id="UP001208689">
    <property type="component" value="Chromosome"/>
</dbReference>
<keyword evidence="2" id="KW-1185">Reference proteome</keyword>
<sequence>MNILQKFIANSLHTNKTIGIGINDDRFAQQNIHSAIEKIVKKTSSKVVVVGTSNTIQSYRNNGFIENNRVKCVAIHDPCSFLIDHLFIDQTLPSSDPDFVQFNAIVRGGLSSTPFLTKLRACLLDEERSTFEGESSSTQITNGRTYRLALLETSKGHQFFYGGVGIDEVNSYLDKFHMIQQAILLFKSLGIKPKIGILSGGRLGDIGRDSWIDQTIADAEKLCSQLQQMYPLYSIKHYQVLIEQAMMEQVNLLIAPEGIAGNLIYRTLVHLGNGRSYGALYLSQYNKYEKIIIDCSRVAPEFEVEGSLYFALGLLPK</sequence>
<dbReference type="InterPro" id="IPR042112">
    <property type="entry name" value="P_AcTrfase_dom2"/>
</dbReference>
<gene>
    <name evidence="1" type="ORF">NEF87_001982</name>
</gene>
<name>A0ABY6HTJ4_9ARCH</name>
<dbReference type="Gene3D" id="3.40.50.10750">
    <property type="entry name" value="Isocitrate/Isopropylmalate dehydrogenase-like"/>
    <property type="match status" value="1"/>
</dbReference>
<evidence type="ECO:0000313" key="2">
    <source>
        <dbReference type="Proteomes" id="UP001208689"/>
    </source>
</evidence>
<reference evidence="1" key="1">
    <citation type="submission" date="2022-09" db="EMBL/GenBank/DDBJ databases">
        <title>Actin cytoskeleton and complex cell architecture in an #Asgard archaeon.</title>
        <authorList>
            <person name="Ponce Toledo R.I."/>
            <person name="Schleper C."/>
            <person name="Rodrigues Oliveira T."/>
            <person name="Wollweber F."/>
            <person name="Xu J."/>
            <person name="Rittmann S."/>
            <person name="Klingl A."/>
            <person name="Pilhofer M."/>
        </authorList>
    </citation>
    <scope>NUCLEOTIDE SEQUENCE</scope>
    <source>
        <strain evidence="1">B-35</strain>
    </source>
</reference>
<evidence type="ECO:0008006" key="3">
    <source>
        <dbReference type="Google" id="ProtNLM"/>
    </source>
</evidence>
<evidence type="ECO:0000313" key="1">
    <source>
        <dbReference type="EMBL" id="UYP45697.1"/>
    </source>
</evidence>
<organism evidence="1 2">
    <name type="scientific">Candidatus Lokiarchaeum ossiferum</name>
    <dbReference type="NCBI Taxonomy" id="2951803"/>
    <lineage>
        <taxon>Archaea</taxon>
        <taxon>Promethearchaeati</taxon>
        <taxon>Promethearchaeota</taxon>
        <taxon>Promethearchaeia</taxon>
        <taxon>Promethearchaeales</taxon>
        <taxon>Promethearchaeaceae</taxon>
        <taxon>Candidatus Lokiarchaeum</taxon>
    </lineage>
</organism>
<proteinExistence type="predicted"/>
<dbReference type="SUPFAM" id="SSF53659">
    <property type="entry name" value="Isocitrate/Isopropylmalate dehydrogenase-like"/>
    <property type="match status" value="1"/>
</dbReference>
<accession>A0ABY6HTJ4</accession>
<dbReference type="EMBL" id="CP104013">
    <property type="protein sequence ID" value="UYP45697.1"/>
    <property type="molecule type" value="Genomic_DNA"/>
</dbReference>
<protein>
    <recommendedName>
        <fullName evidence="3">Methyltransferase</fullName>
    </recommendedName>
</protein>